<sequence length="257" mass="27053">MNDLDDLRDAMHSTPGFEPKPLDIAAVMTAGGRLRRRRRAAVGAASGLTVLALLVGGFQLVRPEGSPAPDVAAAGQPSGAAPAKTADPSATAVEENPDEPITSTPFGDVVDTGIKVGGLDRLLWMQRVDEPELPDTTFGIATGWRTTAGEFVVDIVNNEVEGSDRAPGFHALQMAMVVNDNPTPAFGYYVGDAAKITVVANGRTVRAEQAVWSEDRSIVLFWFPLNKVKPASRVGQATAYDDNGRKLPAGNATFGVG</sequence>
<keyword evidence="4" id="KW-1185">Reference proteome</keyword>
<evidence type="ECO:0000313" key="3">
    <source>
        <dbReference type="EMBL" id="GIM67484.1"/>
    </source>
</evidence>
<keyword evidence="2" id="KW-0812">Transmembrane</keyword>
<evidence type="ECO:0000313" key="4">
    <source>
        <dbReference type="Proteomes" id="UP000681340"/>
    </source>
</evidence>
<protein>
    <submittedName>
        <fullName evidence="3">Uncharacterized protein</fullName>
    </submittedName>
</protein>
<name>A0A919S9V7_9ACTN</name>
<keyword evidence="2" id="KW-0472">Membrane</keyword>
<feature type="region of interest" description="Disordered" evidence="1">
    <location>
        <begin position="66"/>
        <end position="107"/>
    </location>
</feature>
<gene>
    <name evidence="3" type="ORF">Aau02nite_27450</name>
</gene>
<accession>A0A919S9V7</accession>
<feature type="compositionally biased region" description="Low complexity" evidence="1">
    <location>
        <begin position="72"/>
        <end position="83"/>
    </location>
</feature>
<evidence type="ECO:0000256" key="2">
    <source>
        <dbReference type="SAM" id="Phobius"/>
    </source>
</evidence>
<dbReference type="EMBL" id="BOQL01000022">
    <property type="protein sequence ID" value="GIM67484.1"/>
    <property type="molecule type" value="Genomic_DNA"/>
</dbReference>
<evidence type="ECO:0000256" key="1">
    <source>
        <dbReference type="SAM" id="MobiDB-lite"/>
    </source>
</evidence>
<dbReference type="RefSeq" id="WP_212988770.1">
    <property type="nucleotide sequence ID" value="NZ_BAABEA010000005.1"/>
</dbReference>
<feature type="transmembrane region" description="Helical" evidence="2">
    <location>
        <begin position="40"/>
        <end position="61"/>
    </location>
</feature>
<keyword evidence="2" id="KW-1133">Transmembrane helix</keyword>
<reference evidence="3" key="1">
    <citation type="submission" date="2021-03" db="EMBL/GenBank/DDBJ databases">
        <title>Whole genome shotgun sequence of Actinoplanes auranticolor NBRC 12245.</title>
        <authorList>
            <person name="Komaki H."/>
            <person name="Tamura T."/>
        </authorList>
    </citation>
    <scope>NUCLEOTIDE SEQUENCE</scope>
    <source>
        <strain evidence="3">NBRC 12245</strain>
    </source>
</reference>
<comment type="caution">
    <text evidence="3">The sequence shown here is derived from an EMBL/GenBank/DDBJ whole genome shotgun (WGS) entry which is preliminary data.</text>
</comment>
<dbReference type="AlphaFoldDB" id="A0A919S9V7"/>
<organism evidence="3 4">
    <name type="scientific">Actinoplanes auranticolor</name>
    <dbReference type="NCBI Taxonomy" id="47988"/>
    <lineage>
        <taxon>Bacteria</taxon>
        <taxon>Bacillati</taxon>
        <taxon>Actinomycetota</taxon>
        <taxon>Actinomycetes</taxon>
        <taxon>Micromonosporales</taxon>
        <taxon>Micromonosporaceae</taxon>
        <taxon>Actinoplanes</taxon>
    </lineage>
</organism>
<dbReference type="Proteomes" id="UP000681340">
    <property type="component" value="Unassembled WGS sequence"/>
</dbReference>
<proteinExistence type="predicted"/>